<sequence length="278" mass="28894">MKMNKEFILKNLMGIICAVIMVALFLPFMSVKAEVSVGGFGGGSADQSMNGFSLVTDGGIFGFAFILCLVAVAASCYIPQLKPFRKIISAIGSVAGIVCLFIAPGSAASAVNAAAGGATAGTGVSAKVELNYLIGFWIILMLMLALIAMSVIQFLGLKGNKVFDAVNSAEDENGTTGVSLPSINTDGIKSAIGSVNADSIKNMAQNAAGSIAGAAGNLKDKASQAAANMQNHSSTASAKKEDPKAIMEQIKQLHEMKENGILTEEEFAEKKKEFLERL</sequence>
<evidence type="ECO:0000313" key="3">
    <source>
        <dbReference type="EMBL" id="MDB8002960.1"/>
    </source>
</evidence>
<feature type="transmembrane region" description="Helical" evidence="1">
    <location>
        <begin position="12"/>
        <end position="31"/>
    </location>
</feature>
<feature type="domain" description="SHOCT" evidence="2">
    <location>
        <begin position="248"/>
        <end position="274"/>
    </location>
</feature>
<keyword evidence="1" id="KW-1133">Transmembrane helix</keyword>
<keyword evidence="1" id="KW-0812">Transmembrane</keyword>
<evidence type="ECO:0000256" key="1">
    <source>
        <dbReference type="SAM" id="Phobius"/>
    </source>
</evidence>
<gene>
    <name evidence="3" type="ORF">PNE09_02640</name>
</gene>
<organism evidence="3 4">
    <name type="scientific">[Eubacterium] siraeum</name>
    <dbReference type="NCBI Taxonomy" id="39492"/>
    <lineage>
        <taxon>Bacteria</taxon>
        <taxon>Bacillati</taxon>
        <taxon>Bacillota</taxon>
        <taxon>Clostridia</taxon>
        <taxon>Eubacteriales</taxon>
        <taxon>Oscillospiraceae</taxon>
        <taxon>Oscillospiraceae incertae sedis</taxon>
    </lineage>
</organism>
<feature type="transmembrane region" description="Helical" evidence="1">
    <location>
        <begin position="134"/>
        <end position="155"/>
    </location>
</feature>
<dbReference type="Pfam" id="PF09851">
    <property type="entry name" value="SHOCT"/>
    <property type="match status" value="1"/>
</dbReference>
<keyword evidence="1" id="KW-0472">Membrane</keyword>
<evidence type="ECO:0000259" key="2">
    <source>
        <dbReference type="Pfam" id="PF09851"/>
    </source>
</evidence>
<dbReference type="AlphaFoldDB" id="A0AAW6D078"/>
<accession>A0AAW6D078</accession>
<reference evidence="3" key="1">
    <citation type="submission" date="2023-01" db="EMBL/GenBank/DDBJ databases">
        <title>Human gut microbiome strain richness.</title>
        <authorList>
            <person name="Chen-Liaw A."/>
        </authorList>
    </citation>
    <scope>NUCLEOTIDE SEQUENCE</scope>
    <source>
        <strain evidence="3">1001283st1_G1_1001283B150217_161031</strain>
    </source>
</reference>
<evidence type="ECO:0000313" key="4">
    <source>
        <dbReference type="Proteomes" id="UP001210809"/>
    </source>
</evidence>
<name>A0AAW6D078_9FIRM</name>
<dbReference type="InterPro" id="IPR018649">
    <property type="entry name" value="SHOCT"/>
</dbReference>
<dbReference type="Proteomes" id="UP001210809">
    <property type="component" value="Unassembled WGS sequence"/>
</dbReference>
<feature type="transmembrane region" description="Helical" evidence="1">
    <location>
        <begin position="90"/>
        <end position="114"/>
    </location>
</feature>
<dbReference type="EMBL" id="JAQLXW010000003">
    <property type="protein sequence ID" value="MDB8002960.1"/>
    <property type="molecule type" value="Genomic_DNA"/>
</dbReference>
<proteinExistence type="predicted"/>
<feature type="transmembrane region" description="Helical" evidence="1">
    <location>
        <begin position="58"/>
        <end position="78"/>
    </location>
</feature>
<comment type="caution">
    <text evidence="3">The sequence shown here is derived from an EMBL/GenBank/DDBJ whole genome shotgun (WGS) entry which is preliminary data.</text>
</comment>
<protein>
    <submittedName>
        <fullName evidence="3">SHOCT domain-containing protein</fullName>
    </submittedName>
</protein>